<accession>A0A9C5ZBA0</accession>
<dbReference type="RefSeq" id="XP_037895511.1">
    <property type="nucleotide sequence ID" value="XM_038039583.1"/>
</dbReference>
<dbReference type="GeneID" id="119641125"/>
<evidence type="ECO:0000313" key="3">
    <source>
        <dbReference type="RefSeq" id="XP_037895511.1"/>
    </source>
</evidence>
<keyword evidence="1" id="KW-1185">Reference proteome</keyword>
<reference evidence="2 3" key="1">
    <citation type="submission" date="2025-04" db="UniProtKB">
        <authorList>
            <consortium name="RefSeq"/>
        </authorList>
    </citation>
    <scope>IDENTIFICATION</scope>
    <source>
        <tissue evidence="2 3">Whole body pupa</tissue>
    </source>
</reference>
<evidence type="ECO:0000313" key="1">
    <source>
        <dbReference type="Proteomes" id="UP000092443"/>
    </source>
</evidence>
<dbReference type="RefSeq" id="XP_037895509.1">
    <property type="nucleotide sequence ID" value="XM_038039581.1"/>
</dbReference>
<dbReference type="Proteomes" id="UP000092443">
    <property type="component" value="Unplaced"/>
</dbReference>
<proteinExistence type="predicted"/>
<organism evidence="1 3">
    <name type="scientific">Glossina fuscipes</name>
    <dbReference type="NCBI Taxonomy" id="7396"/>
    <lineage>
        <taxon>Eukaryota</taxon>
        <taxon>Metazoa</taxon>
        <taxon>Ecdysozoa</taxon>
        <taxon>Arthropoda</taxon>
        <taxon>Hexapoda</taxon>
        <taxon>Insecta</taxon>
        <taxon>Pterygota</taxon>
        <taxon>Neoptera</taxon>
        <taxon>Endopterygota</taxon>
        <taxon>Diptera</taxon>
        <taxon>Brachycera</taxon>
        <taxon>Muscomorpha</taxon>
        <taxon>Hippoboscoidea</taxon>
        <taxon>Glossinidae</taxon>
        <taxon>Glossina</taxon>
    </lineage>
</organism>
<sequence>MESSKVNIGEESCLDGPNDCNINKTLVNQKYIALEKSGRYEDEIMSLVDSRLYAQTTITNLERSPLFILREKPKRNYSRDFREKAKLAFLYDSTPETKRKASDRRYDDIEKADTYKLWCHPISLKLR</sequence>
<gene>
    <name evidence="2 3" type="primary">LOC119641125</name>
</gene>
<evidence type="ECO:0000313" key="2">
    <source>
        <dbReference type="RefSeq" id="XP_037895509.1"/>
    </source>
</evidence>
<dbReference type="KEGG" id="gfs:119641125"/>
<name>A0A9C5ZBA0_9MUSC</name>
<dbReference type="AlphaFoldDB" id="A0A9C5ZBA0"/>
<protein>
    <submittedName>
        <fullName evidence="2 3">Uncharacterized protein LOC119641125</fullName>
    </submittedName>
</protein>